<feature type="domain" description="EGF-like" evidence="3">
    <location>
        <begin position="168"/>
        <end position="206"/>
    </location>
</feature>
<dbReference type="SMART" id="SM00181">
    <property type="entry name" value="EGF"/>
    <property type="match status" value="7"/>
</dbReference>
<dbReference type="PANTHER" id="PTHR45756">
    <property type="entry name" value="PALMITOYLTRANSFERASE"/>
    <property type="match status" value="1"/>
</dbReference>
<feature type="domain" description="EGF-like" evidence="3">
    <location>
        <begin position="472"/>
        <end position="505"/>
    </location>
</feature>
<dbReference type="InterPro" id="IPR009030">
    <property type="entry name" value="Growth_fac_rcpt_cys_sf"/>
</dbReference>
<reference evidence="4 5" key="1">
    <citation type="journal article" date="2015" name="Mol. Biochem. Parasitol.">
        <title>Identification of polymorphic genes for use in assemblage B genotyping assays through comparative genomics of multiple assemblage B Giardia duodenalis isolates.</title>
        <authorList>
            <person name="Wielinga C."/>
            <person name="Thompson R.C."/>
            <person name="Monis P."/>
            <person name="Ryan U."/>
        </authorList>
    </citation>
    <scope>NUCLEOTIDE SEQUENCE [LARGE SCALE GENOMIC DNA]</scope>
    <source>
        <strain evidence="4 5">BAH15c1</strain>
    </source>
</reference>
<proteinExistence type="predicted"/>
<dbReference type="AlphaFoldDB" id="A0A132NMJ7"/>
<feature type="chain" id="PRO_5007799924" evidence="2">
    <location>
        <begin position="20"/>
        <end position="680"/>
    </location>
</feature>
<dbReference type="OrthoDB" id="10251639at2759"/>
<dbReference type="VEuPathDB" id="GiardiaDB:QR46_4745"/>
<evidence type="ECO:0000313" key="5">
    <source>
        <dbReference type="Proteomes" id="UP000070089"/>
    </source>
</evidence>
<keyword evidence="1" id="KW-0472">Membrane</keyword>
<feature type="signal peptide" evidence="2">
    <location>
        <begin position="1"/>
        <end position="19"/>
    </location>
</feature>
<dbReference type="PANTHER" id="PTHR45756:SF1">
    <property type="entry name" value="PROTEIN KINASE DOMAIN CONTAINING PROTEIN"/>
    <property type="match status" value="1"/>
</dbReference>
<protein>
    <submittedName>
        <fullName evidence="4">High cysteine membrane protein Group 5/ Variant-specific surface protein</fullName>
    </submittedName>
</protein>
<dbReference type="SMART" id="SM00261">
    <property type="entry name" value="FU"/>
    <property type="match status" value="4"/>
</dbReference>
<dbReference type="Gene3D" id="2.10.220.10">
    <property type="entry name" value="Hormone Receptor, Insulin-like Growth Factor Receptor 1, Chain A, domain 2"/>
    <property type="match status" value="2"/>
</dbReference>
<keyword evidence="2" id="KW-0732">Signal</keyword>
<feature type="domain" description="EGF-like" evidence="3">
    <location>
        <begin position="207"/>
        <end position="237"/>
    </location>
</feature>
<organism evidence="4 5">
    <name type="scientific">Giardia duodenalis assemblage B</name>
    <dbReference type="NCBI Taxonomy" id="1394984"/>
    <lineage>
        <taxon>Eukaryota</taxon>
        <taxon>Metamonada</taxon>
        <taxon>Diplomonadida</taxon>
        <taxon>Hexamitidae</taxon>
        <taxon>Giardiinae</taxon>
        <taxon>Giardia</taxon>
    </lineage>
</organism>
<evidence type="ECO:0000259" key="3">
    <source>
        <dbReference type="SMART" id="SM00181"/>
    </source>
</evidence>
<feature type="domain" description="EGF-like" evidence="3">
    <location>
        <begin position="540"/>
        <end position="572"/>
    </location>
</feature>
<dbReference type="SUPFAM" id="SSF57184">
    <property type="entry name" value="Growth factor receptor domain"/>
    <property type="match status" value="5"/>
</dbReference>
<dbReference type="EMBL" id="JXTI01000214">
    <property type="protein sequence ID" value="KWX11303.1"/>
    <property type="molecule type" value="Genomic_DNA"/>
</dbReference>
<feature type="domain" description="EGF-like" evidence="3">
    <location>
        <begin position="337"/>
        <end position="369"/>
    </location>
</feature>
<dbReference type="Proteomes" id="UP000070089">
    <property type="component" value="Unassembled WGS sequence"/>
</dbReference>
<keyword evidence="1" id="KW-1133">Transmembrane helix</keyword>
<name>A0A132NMJ7_GIAIN</name>
<dbReference type="InterPro" id="IPR053215">
    <property type="entry name" value="TKL_Ser/Thr_kinase"/>
</dbReference>
<evidence type="ECO:0000256" key="1">
    <source>
        <dbReference type="SAM" id="Phobius"/>
    </source>
</evidence>
<evidence type="ECO:0000313" key="4">
    <source>
        <dbReference type="EMBL" id="KWX11303.1"/>
    </source>
</evidence>
<sequence length="680" mass="71267">MCSLLLLAVLTAFSSRSDGKTCPENYYLTGSMCVECSAAMKWCLACTGMGACTECAPGAYLAEGYCKPCDPACERCTGPGACTACSTTHCRASDGTCKDPGSVYTGCSMCAHDTGKCIACAEGYVHSGSGATPCTKCAENCLSCKSPTECTRPSSGYYVDPSTKQPAACSSANCDVCTDAGACTACKSGYRLSTSSSSSTASETCVSCSSNNCSVCTADKCVSCVSGYALGSDGTCQACVSGCTICADSENHLLGKCPPNGCAQGYYYHSYEKRCFECPSGCNSCYYDEIHTVPICAQCKDSSLSIVGPNIYGIWCSSTSTKDCTNGGFLENDVCVPCYGQITGCIVCSNRFYCTECLYGYYLHDNLCVYCDSNCLTCETTATNCTDCDDGFVLQSGKCVKVDLVISNCLQAKNTADPAEGCSACRGGFHLSSGACEKCVDNCQICTGPLLSDCKLGFNGYRYDSSKQVLEKCTVDNCEMCVSSANSCSACKEGFYSSSGGQACSKGQVANCKVYSSDGSTCSECLANYGVSTDGRHCSPCLAGCKGECTEHTCESGECLQGYYFDSDETCAPCLNGCAACAKDSNGIIICDRCSSGEVFAISSVRGLSCNRSSPNFAQRNAGIISAVAILGIIIIGLMVALPFLVRLAKKRGMRLGRMHRTAHGSESHNEFLLEEPELL</sequence>
<gene>
    <name evidence="4" type="ORF">QR46_4745</name>
</gene>
<accession>A0A132NMJ7</accession>
<evidence type="ECO:0000256" key="2">
    <source>
        <dbReference type="SAM" id="SignalP"/>
    </source>
</evidence>
<comment type="caution">
    <text evidence="4">The sequence shown here is derived from an EMBL/GenBank/DDBJ whole genome shotgun (WGS) entry which is preliminary data.</text>
</comment>
<feature type="transmembrane region" description="Helical" evidence="1">
    <location>
        <begin position="622"/>
        <end position="646"/>
    </location>
</feature>
<dbReference type="InterPro" id="IPR006212">
    <property type="entry name" value="Furin_repeat"/>
</dbReference>
<feature type="domain" description="EGF-like" evidence="3">
    <location>
        <begin position="370"/>
        <end position="400"/>
    </location>
</feature>
<keyword evidence="1" id="KW-0812">Transmembrane</keyword>
<dbReference type="InterPro" id="IPR000742">
    <property type="entry name" value="EGF"/>
</dbReference>
<feature type="domain" description="EGF-like" evidence="3">
    <location>
        <begin position="35"/>
        <end position="67"/>
    </location>
</feature>